<dbReference type="InterPro" id="IPR011713">
    <property type="entry name" value="Leu-rich_rpt_3"/>
</dbReference>
<feature type="region of interest" description="Disordered" evidence="4">
    <location>
        <begin position="1"/>
        <end position="21"/>
    </location>
</feature>
<dbReference type="PRINTS" id="PR00364">
    <property type="entry name" value="DISEASERSIST"/>
</dbReference>
<protein>
    <submittedName>
        <fullName evidence="6">Putative WRKY transcription factor 16</fullName>
    </submittedName>
</protein>
<evidence type="ECO:0000259" key="5">
    <source>
        <dbReference type="PROSITE" id="PS50104"/>
    </source>
</evidence>
<proteinExistence type="predicted"/>
<dbReference type="InterPro" id="IPR036390">
    <property type="entry name" value="WH_DNA-bd_sf"/>
</dbReference>
<dbReference type="InterPro" id="IPR027417">
    <property type="entry name" value="P-loop_NTPase"/>
</dbReference>
<evidence type="ECO:0000256" key="1">
    <source>
        <dbReference type="ARBA" id="ARBA00022614"/>
    </source>
</evidence>
<dbReference type="InterPro" id="IPR000157">
    <property type="entry name" value="TIR_dom"/>
</dbReference>
<keyword evidence="3" id="KW-0611">Plant defense</keyword>
<organism evidence="6">
    <name type="scientific">Noccaea caerulescens</name>
    <name type="common">Alpine penny-cress</name>
    <name type="synonym">Thlaspi caerulescens</name>
    <dbReference type="NCBI Taxonomy" id="107243"/>
    <lineage>
        <taxon>Eukaryota</taxon>
        <taxon>Viridiplantae</taxon>
        <taxon>Streptophyta</taxon>
        <taxon>Embryophyta</taxon>
        <taxon>Tracheophyta</taxon>
        <taxon>Spermatophyta</taxon>
        <taxon>Magnoliopsida</taxon>
        <taxon>eudicotyledons</taxon>
        <taxon>Gunneridae</taxon>
        <taxon>Pentapetalae</taxon>
        <taxon>rosids</taxon>
        <taxon>malvids</taxon>
        <taxon>Brassicales</taxon>
        <taxon>Brassicaceae</taxon>
        <taxon>Coluteocarpeae</taxon>
        <taxon>Noccaea</taxon>
    </lineage>
</organism>
<dbReference type="InterPro" id="IPR042197">
    <property type="entry name" value="Apaf_helical"/>
</dbReference>
<dbReference type="InterPro" id="IPR002182">
    <property type="entry name" value="NB-ARC"/>
</dbReference>
<dbReference type="EMBL" id="GEVK01015329">
    <property type="protein sequence ID" value="JAU37503.1"/>
    <property type="molecule type" value="Transcribed_RNA"/>
</dbReference>
<dbReference type="InterPro" id="IPR032675">
    <property type="entry name" value="LRR_dom_sf"/>
</dbReference>
<sequence>MTKSSVKKTVTEQSTMSSSSKGANHDVFIASSCDGTRYSFVSHLSAALKRLNITVIEEDTLPETRQYLPKKTRLAIERSKICVVVLSKNFAFSKHSLTTLVEAIERRHSKTGAAVVPVFYGVDRSLVEQQIGKFGEAFSKHETSEPEHRVTEWRNALKEAAHIKEGLESNDESSDLNLVEDIVSYVHERLFPTDEIGVSSRVLEIENLLSKQSWVVRSVGIWGMAGIGKTTIAKAAFNQMKGNYKSPRFIADFEKEFEKEGMYRLRMQHLPPNVKEKLDINRCITNQSQISGDESREESVFLVLDDVRNPINAESFLGGFEWFDPGSVIIITSRDKQVLVQCRMVEIYKVKGLDDEESLKLFSRCALGESQLEEGQLKEVSDMVVKYANGNAKALSYYGNELKDKKPEEMEIAFEQLKLNPPVEILKLFKSSYDELSDDEKNILMDVAYFFKGDTVDRVMQVLDGCGFFPCIGIDYLVEKSLLKICANRVEMHNLLQDLGREILNQEVMLGMGRRLCGVENIQPLLEDEQNASSKAALGVEDIESILLEASGLSFVVDPEAFQDMCNLRLLKIYSSDPEKRPGLDLSKGLVSLPYELRLLHWENYSLRTLPEDFDPDNLVELNMPYSQLEELWEESKNLKSLKTINLHHSEKLVDIQELRDAHNLQAIDLQGCISLQSFPDTEHLDHLQVLNLSGCIGITIFPEVPPNIKELCLKGTSITEIPATIESLSRLVKLDLGNCKELLEFLVKIHNMESLEFLNLSGCTALKSFPEIPKRVGSFQYLI</sequence>
<dbReference type="Pfam" id="PF07725">
    <property type="entry name" value="LRR_3"/>
    <property type="match status" value="1"/>
</dbReference>
<evidence type="ECO:0000256" key="3">
    <source>
        <dbReference type="ARBA" id="ARBA00022821"/>
    </source>
</evidence>
<evidence type="ECO:0000256" key="4">
    <source>
        <dbReference type="SAM" id="MobiDB-lite"/>
    </source>
</evidence>
<dbReference type="GO" id="GO:0043531">
    <property type="term" value="F:ADP binding"/>
    <property type="evidence" value="ECO:0007669"/>
    <property type="project" value="InterPro"/>
</dbReference>
<dbReference type="SUPFAM" id="SSF52058">
    <property type="entry name" value="L domain-like"/>
    <property type="match status" value="1"/>
</dbReference>
<feature type="domain" description="TIR" evidence="5">
    <location>
        <begin position="23"/>
        <end position="187"/>
    </location>
</feature>
<dbReference type="Pfam" id="PF00931">
    <property type="entry name" value="NB-ARC"/>
    <property type="match status" value="1"/>
</dbReference>
<dbReference type="SUPFAM" id="SSF46785">
    <property type="entry name" value="Winged helix' DNA-binding domain"/>
    <property type="match status" value="1"/>
</dbReference>
<dbReference type="Pfam" id="PF01582">
    <property type="entry name" value="TIR"/>
    <property type="match status" value="1"/>
</dbReference>
<evidence type="ECO:0000256" key="2">
    <source>
        <dbReference type="ARBA" id="ARBA00022737"/>
    </source>
</evidence>
<dbReference type="InterPro" id="IPR044974">
    <property type="entry name" value="Disease_R_plants"/>
</dbReference>
<dbReference type="PANTHER" id="PTHR11017:SF550">
    <property type="entry name" value="TIR DOMAIN-CONTAINING PROTEIN"/>
    <property type="match status" value="1"/>
</dbReference>
<dbReference type="PROSITE" id="PS50104">
    <property type="entry name" value="TIR"/>
    <property type="match status" value="1"/>
</dbReference>
<dbReference type="Gene3D" id="3.80.10.10">
    <property type="entry name" value="Ribonuclease Inhibitor"/>
    <property type="match status" value="1"/>
</dbReference>
<dbReference type="PANTHER" id="PTHR11017">
    <property type="entry name" value="LEUCINE-RICH REPEAT-CONTAINING PROTEIN"/>
    <property type="match status" value="1"/>
</dbReference>
<dbReference type="Gene3D" id="3.40.50.10140">
    <property type="entry name" value="Toll/interleukin-1 receptor homology (TIR) domain"/>
    <property type="match status" value="1"/>
</dbReference>
<accession>A0A1J3F0Y7</accession>
<reference evidence="6" key="1">
    <citation type="submission" date="2016-07" db="EMBL/GenBank/DDBJ databases">
        <title>De novo transcriptome assembly of four accessions of the metal hyperaccumulator plant Noccaea caerulescens.</title>
        <authorList>
            <person name="Blande D."/>
            <person name="Halimaa P."/>
            <person name="Tervahauta A.I."/>
            <person name="Aarts M.G."/>
            <person name="Karenlampi S.O."/>
        </authorList>
    </citation>
    <scope>NUCLEOTIDE SEQUENCE</scope>
</reference>
<keyword evidence="1" id="KW-0433">Leucine-rich repeat</keyword>
<dbReference type="GO" id="GO:0006952">
    <property type="term" value="P:defense response"/>
    <property type="evidence" value="ECO:0007669"/>
    <property type="project" value="UniProtKB-KW"/>
</dbReference>
<dbReference type="AlphaFoldDB" id="A0A1J3F0Y7"/>
<dbReference type="Gene3D" id="1.10.8.430">
    <property type="entry name" value="Helical domain of apoptotic protease-activating factors"/>
    <property type="match status" value="1"/>
</dbReference>
<dbReference type="Pfam" id="PF23282">
    <property type="entry name" value="WHD_ROQ1"/>
    <property type="match status" value="1"/>
</dbReference>
<dbReference type="InterPro" id="IPR058192">
    <property type="entry name" value="WHD_ROQ1-like"/>
</dbReference>
<dbReference type="SMART" id="SM00255">
    <property type="entry name" value="TIR"/>
    <property type="match status" value="1"/>
</dbReference>
<evidence type="ECO:0000313" key="6">
    <source>
        <dbReference type="EMBL" id="JAU37503.1"/>
    </source>
</evidence>
<dbReference type="InterPro" id="IPR035897">
    <property type="entry name" value="Toll_tir_struct_dom_sf"/>
</dbReference>
<dbReference type="SUPFAM" id="SSF52200">
    <property type="entry name" value="Toll/Interleukin receptor TIR domain"/>
    <property type="match status" value="1"/>
</dbReference>
<gene>
    <name evidence="6" type="ORF">LC_TR8421_c0_g1_i1_g.29364</name>
</gene>
<dbReference type="GO" id="GO:0007165">
    <property type="term" value="P:signal transduction"/>
    <property type="evidence" value="ECO:0007669"/>
    <property type="project" value="InterPro"/>
</dbReference>
<dbReference type="Gene3D" id="3.40.50.300">
    <property type="entry name" value="P-loop containing nucleotide triphosphate hydrolases"/>
    <property type="match status" value="1"/>
</dbReference>
<name>A0A1J3F0Y7_NOCCA</name>
<keyword evidence="2" id="KW-0677">Repeat</keyword>
<dbReference type="SUPFAM" id="SSF52540">
    <property type="entry name" value="P-loop containing nucleoside triphosphate hydrolases"/>
    <property type="match status" value="1"/>
</dbReference>